<reference evidence="3" key="1">
    <citation type="journal article" date="2020" name="Stud. Mycol.">
        <title>101 Dothideomycetes genomes: a test case for predicting lifestyles and emergence of pathogens.</title>
        <authorList>
            <person name="Haridas S."/>
            <person name="Albert R."/>
            <person name="Binder M."/>
            <person name="Bloem J."/>
            <person name="Labutti K."/>
            <person name="Salamov A."/>
            <person name="Andreopoulos B."/>
            <person name="Baker S."/>
            <person name="Barry K."/>
            <person name="Bills G."/>
            <person name="Bluhm B."/>
            <person name="Cannon C."/>
            <person name="Castanera R."/>
            <person name="Culley D."/>
            <person name="Daum C."/>
            <person name="Ezra D."/>
            <person name="Gonzalez J."/>
            <person name="Henrissat B."/>
            <person name="Kuo A."/>
            <person name="Liang C."/>
            <person name="Lipzen A."/>
            <person name="Lutzoni F."/>
            <person name="Magnuson J."/>
            <person name="Mondo S."/>
            <person name="Nolan M."/>
            <person name="Ohm R."/>
            <person name="Pangilinan J."/>
            <person name="Park H.-J."/>
            <person name="Ramirez L."/>
            <person name="Alfaro M."/>
            <person name="Sun H."/>
            <person name="Tritt A."/>
            <person name="Yoshinaga Y."/>
            <person name="Zwiers L.-H."/>
            <person name="Turgeon B."/>
            <person name="Goodwin S."/>
            <person name="Spatafora J."/>
            <person name="Crous P."/>
            <person name="Grigoriev I."/>
        </authorList>
    </citation>
    <scope>NUCLEOTIDE SEQUENCE</scope>
    <source>
        <strain evidence="3">CBS 121410</strain>
    </source>
</reference>
<dbReference type="AlphaFoldDB" id="A0A9P4HTY7"/>
<dbReference type="OrthoDB" id="2426396at2759"/>
<dbReference type="EMBL" id="ML978727">
    <property type="protein sequence ID" value="KAF2085868.1"/>
    <property type="molecule type" value="Genomic_DNA"/>
</dbReference>
<feature type="compositionally biased region" description="Basic and acidic residues" evidence="1">
    <location>
        <begin position="204"/>
        <end position="227"/>
    </location>
</feature>
<protein>
    <submittedName>
        <fullName evidence="3">Uncharacterized protein</fullName>
    </submittedName>
</protein>
<comment type="caution">
    <text evidence="3">The sequence shown here is derived from an EMBL/GenBank/DDBJ whole genome shotgun (WGS) entry which is preliminary data.</text>
</comment>
<evidence type="ECO:0000256" key="2">
    <source>
        <dbReference type="SAM" id="SignalP"/>
    </source>
</evidence>
<dbReference type="Proteomes" id="UP000799776">
    <property type="component" value="Unassembled WGS sequence"/>
</dbReference>
<organism evidence="3 4">
    <name type="scientific">Saccharata proteae CBS 121410</name>
    <dbReference type="NCBI Taxonomy" id="1314787"/>
    <lineage>
        <taxon>Eukaryota</taxon>
        <taxon>Fungi</taxon>
        <taxon>Dikarya</taxon>
        <taxon>Ascomycota</taxon>
        <taxon>Pezizomycotina</taxon>
        <taxon>Dothideomycetes</taxon>
        <taxon>Dothideomycetes incertae sedis</taxon>
        <taxon>Botryosphaeriales</taxon>
        <taxon>Saccharataceae</taxon>
        <taxon>Saccharata</taxon>
    </lineage>
</organism>
<evidence type="ECO:0000256" key="1">
    <source>
        <dbReference type="SAM" id="MobiDB-lite"/>
    </source>
</evidence>
<feature type="compositionally biased region" description="Basic and acidic residues" evidence="1">
    <location>
        <begin position="51"/>
        <end position="63"/>
    </location>
</feature>
<dbReference type="PANTHER" id="PTHR39599">
    <property type="entry name" value="GPI-ANCHORED PROTEIN (EUROFUNG)-RELATED-RELATED"/>
    <property type="match status" value="1"/>
</dbReference>
<feature type="chain" id="PRO_5040210041" evidence="2">
    <location>
        <begin position="35"/>
        <end position="236"/>
    </location>
</feature>
<dbReference type="PANTHER" id="PTHR39599:SF2">
    <property type="entry name" value="ANCHORED PROTEIN, PUTATIVE (AFU_ORTHOLOGUE AFUA_1G09650)-RELATED"/>
    <property type="match status" value="1"/>
</dbReference>
<keyword evidence="4" id="KW-1185">Reference proteome</keyword>
<sequence length="236" mass="26608">MLTLECVSRAMRHHFFALPASLLTLLSGSHITVADNSLTADSAARSQFGQEDEHGVHDQERMGWRPPLGVRKMSGDAGEKFFMDYWQASSGLEEDTGEQGIGRRAEPGTLVDIYGNASSLDSFLPPLLLHSDMQTQYPYLRFFHRNVFDKRNFQCPTGTSSCSNIDRPDSCCATGETHHDDAKHGNCGQEQCELKLVNHNHEHKQHEHKQPIDDQDLHHGFHDDNDSRFTVGDNDY</sequence>
<accession>A0A9P4HTY7</accession>
<feature type="region of interest" description="Disordered" evidence="1">
    <location>
        <begin position="201"/>
        <end position="236"/>
    </location>
</feature>
<evidence type="ECO:0000313" key="4">
    <source>
        <dbReference type="Proteomes" id="UP000799776"/>
    </source>
</evidence>
<evidence type="ECO:0000313" key="3">
    <source>
        <dbReference type="EMBL" id="KAF2085868.1"/>
    </source>
</evidence>
<name>A0A9P4HTY7_9PEZI</name>
<gene>
    <name evidence="3" type="ORF">K490DRAFT_58210</name>
</gene>
<proteinExistence type="predicted"/>
<keyword evidence="2" id="KW-0732">Signal</keyword>
<feature type="signal peptide" evidence="2">
    <location>
        <begin position="1"/>
        <end position="34"/>
    </location>
</feature>
<feature type="region of interest" description="Disordered" evidence="1">
    <location>
        <begin position="45"/>
        <end position="67"/>
    </location>
</feature>